<keyword evidence="1" id="KW-0732">Signal</keyword>
<accession>A0A4Z2G5P3</accession>
<feature type="chain" id="PRO_5021497158" evidence="1">
    <location>
        <begin position="18"/>
        <end position="64"/>
    </location>
</feature>
<organism evidence="2 3">
    <name type="scientific">Liparis tanakae</name>
    <name type="common">Tanaka's snailfish</name>
    <dbReference type="NCBI Taxonomy" id="230148"/>
    <lineage>
        <taxon>Eukaryota</taxon>
        <taxon>Metazoa</taxon>
        <taxon>Chordata</taxon>
        <taxon>Craniata</taxon>
        <taxon>Vertebrata</taxon>
        <taxon>Euteleostomi</taxon>
        <taxon>Actinopterygii</taxon>
        <taxon>Neopterygii</taxon>
        <taxon>Teleostei</taxon>
        <taxon>Neoteleostei</taxon>
        <taxon>Acanthomorphata</taxon>
        <taxon>Eupercaria</taxon>
        <taxon>Perciformes</taxon>
        <taxon>Cottioidei</taxon>
        <taxon>Cottales</taxon>
        <taxon>Liparidae</taxon>
        <taxon>Liparis</taxon>
    </lineage>
</organism>
<dbReference type="Proteomes" id="UP000314294">
    <property type="component" value="Unassembled WGS sequence"/>
</dbReference>
<evidence type="ECO:0000313" key="2">
    <source>
        <dbReference type="EMBL" id="TNN48561.1"/>
    </source>
</evidence>
<dbReference type="AlphaFoldDB" id="A0A4Z2G5P3"/>
<evidence type="ECO:0000313" key="3">
    <source>
        <dbReference type="Proteomes" id="UP000314294"/>
    </source>
</evidence>
<name>A0A4Z2G5P3_9TELE</name>
<sequence length="64" mass="6804">MQLAAVLWGSLITLLLSQSPGPVALKDGISCHSYPVVWGEGGWGDPGGMASPHGCMYYLSERRV</sequence>
<proteinExistence type="predicted"/>
<keyword evidence="3" id="KW-1185">Reference proteome</keyword>
<feature type="signal peptide" evidence="1">
    <location>
        <begin position="1"/>
        <end position="17"/>
    </location>
</feature>
<comment type="caution">
    <text evidence="2">The sequence shown here is derived from an EMBL/GenBank/DDBJ whole genome shotgun (WGS) entry which is preliminary data.</text>
</comment>
<dbReference type="EMBL" id="SRLO01000692">
    <property type="protein sequence ID" value="TNN48561.1"/>
    <property type="molecule type" value="Genomic_DNA"/>
</dbReference>
<protein>
    <submittedName>
        <fullName evidence="2">Uncharacterized protein</fullName>
    </submittedName>
</protein>
<reference evidence="2 3" key="1">
    <citation type="submission" date="2019-03" db="EMBL/GenBank/DDBJ databases">
        <title>First draft genome of Liparis tanakae, snailfish: a comprehensive survey of snailfish specific genes.</title>
        <authorList>
            <person name="Kim W."/>
            <person name="Song I."/>
            <person name="Jeong J.-H."/>
            <person name="Kim D."/>
            <person name="Kim S."/>
            <person name="Ryu S."/>
            <person name="Song J.Y."/>
            <person name="Lee S.K."/>
        </authorList>
    </citation>
    <scope>NUCLEOTIDE SEQUENCE [LARGE SCALE GENOMIC DNA]</scope>
    <source>
        <tissue evidence="2">Muscle</tissue>
    </source>
</reference>
<gene>
    <name evidence="2" type="ORF">EYF80_041257</name>
</gene>
<evidence type="ECO:0000256" key="1">
    <source>
        <dbReference type="SAM" id="SignalP"/>
    </source>
</evidence>